<organism evidence="1 2">
    <name type="scientific">Channa striata</name>
    <name type="common">Snakehead murrel</name>
    <name type="synonym">Ophicephalus striatus</name>
    <dbReference type="NCBI Taxonomy" id="64152"/>
    <lineage>
        <taxon>Eukaryota</taxon>
        <taxon>Metazoa</taxon>
        <taxon>Chordata</taxon>
        <taxon>Craniata</taxon>
        <taxon>Vertebrata</taxon>
        <taxon>Euteleostomi</taxon>
        <taxon>Actinopterygii</taxon>
        <taxon>Neopterygii</taxon>
        <taxon>Teleostei</taxon>
        <taxon>Neoteleostei</taxon>
        <taxon>Acanthomorphata</taxon>
        <taxon>Anabantaria</taxon>
        <taxon>Anabantiformes</taxon>
        <taxon>Channoidei</taxon>
        <taxon>Channidae</taxon>
        <taxon>Channa</taxon>
    </lineage>
</organism>
<reference evidence="1" key="1">
    <citation type="submission" date="2023-07" db="EMBL/GenBank/DDBJ databases">
        <title>Chromosome-level Genome Assembly of Striped Snakehead (Channa striata).</title>
        <authorList>
            <person name="Liu H."/>
        </authorList>
    </citation>
    <scope>NUCLEOTIDE SEQUENCE</scope>
    <source>
        <strain evidence="1">Gz</strain>
        <tissue evidence="1">Muscle</tissue>
    </source>
</reference>
<evidence type="ECO:0000313" key="2">
    <source>
        <dbReference type="Proteomes" id="UP001187415"/>
    </source>
</evidence>
<dbReference type="Proteomes" id="UP001187415">
    <property type="component" value="Unassembled WGS sequence"/>
</dbReference>
<protein>
    <submittedName>
        <fullName evidence="1">Uncharacterized protein</fullName>
    </submittedName>
</protein>
<comment type="caution">
    <text evidence="1">The sequence shown here is derived from an EMBL/GenBank/DDBJ whole genome shotgun (WGS) entry which is preliminary data.</text>
</comment>
<dbReference type="AlphaFoldDB" id="A0AA88MN51"/>
<accession>A0AA88MN51</accession>
<sequence length="189" mass="21097">MGDTGPKGATSCGAASRLCSGGMFQRSEKIQAQEINDCRVTEYGVRDNIIQYVQDQGELVSAGRSSCQACVQKHLFFNMSVLQDVELLSLAQMEIKLHWKPCRPAELLQQPQPLSLSLYKVIRPTLTGANPQANRRLLVSQSVQLKPESTSITIDLTLLAENWRKPGRNYSFFLELLPLSAEPMELLLF</sequence>
<evidence type="ECO:0000313" key="1">
    <source>
        <dbReference type="EMBL" id="KAK2840082.1"/>
    </source>
</evidence>
<gene>
    <name evidence="1" type="ORF">Q5P01_013822</name>
</gene>
<keyword evidence="2" id="KW-1185">Reference proteome</keyword>
<name>A0AA88MN51_CHASR</name>
<proteinExistence type="predicted"/>
<dbReference type="EMBL" id="JAUPFM010000010">
    <property type="protein sequence ID" value="KAK2840082.1"/>
    <property type="molecule type" value="Genomic_DNA"/>
</dbReference>